<dbReference type="GeneTree" id="ENSGT00940000178264"/>
<dbReference type="STRING" id="109280.ENSHCOP00000001004"/>
<dbReference type="GO" id="GO:0005876">
    <property type="term" value="C:spindle microtubule"/>
    <property type="evidence" value="ECO:0007669"/>
    <property type="project" value="TreeGrafter"/>
</dbReference>
<evidence type="ECO:0008006" key="5">
    <source>
        <dbReference type="Google" id="ProtNLM"/>
    </source>
</evidence>
<dbReference type="AlphaFoldDB" id="A0A3Q3D2Q3"/>
<feature type="region of interest" description="Disordered" evidence="2">
    <location>
        <begin position="454"/>
        <end position="477"/>
    </location>
</feature>
<evidence type="ECO:0000313" key="4">
    <source>
        <dbReference type="Proteomes" id="UP000264820"/>
    </source>
</evidence>
<dbReference type="GO" id="GO:0007020">
    <property type="term" value="P:microtubule nucleation"/>
    <property type="evidence" value="ECO:0007669"/>
    <property type="project" value="TreeGrafter"/>
</dbReference>
<name>A0A3Q3D2Q3_HIPCM</name>
<proteinExistence type="predicted"/>
<evidence type="ECO:0000313" key="3">
    <source>
        <dbReference type="Ensembl" id="ENSHCOP00000001004.1"/>
    </source>
</evidence>
<feature type="compositionally biased region" description="Low complexity" evidence="2">
    <location>
        <begin position="459"/>
        <end position="469"/>
    </location>
</feature>
<dbReference type="GO" id="GO:0034451">
    <property type="term" value="C:centriolar satellite"/>
    <property type="evidence" value="ECO:0007669"/>
    <property type="project" value="TreeGrafter"/>
</dbReference>
<dbReference type="GO" id="GO:0005814">
    <property type="term" value="C:centriole"/>
    <property type="evidence" value="ECO:0007669"/>
    <property type="project" value="TreeGrafter"/>
</dbReference>
<evidence type="ECO:0000256" key="1">
    <source>
        <dbReference type="SAM" id="Coils"/>
    </source>
</evidence>
<dbReference type="PANTHER" id="PTHR46725">
    <property type="entry name" value="COILED-COIL DOMAIN-CONTAINING PROTEIN 57"/>
    <property type="match status" value="1"/>
</dbReference>
<feature type="coiled-coil region" evidence="1">
    <location>
        <begin position="103"/>
        <end position="130"/>
    </location>
</feature>
<dbReference type="OMA" id="RNLKHKF"/>
<protein>
    <recommendedName>
        <fullName evidence="5">Coiled-coil domain containing 57</fullName>
    </recommendedName>
</protein>
<accession>A0A3Q3D2Q3</accession>
<evidence type="ECO:0000256" key="2">
    <source>
        <dbReference type="SAM" id="MobiDB-lite"/>
    </source>
</evidence>
<dbReference type="Ensembl" id="ENSHCOT00000012833.1">
    <property type="protein sequence ID" value="ENSHCOP00000001004.1"/>
    <property type="gene ID" value="ENSHCOG00000001904.1"/>
</dbReference>
<keyword evidence="4" id="KW-1185">Reference proteome</keyword>
<organism evidence="3 4">
    <name type="scientific">Hippocampus comes</name>
    <name type="common">Tiger tail seahorse</name>
    <dbReference type="NCBI Taxonomy" id="109280"/>
    <lineage>
        <taxon>Eukaryota</taxon>
        <taxon>Metazoa</taxon>
        <taxon>Chordata</taxon>
        <taxon>Craniata</taxon>
        <taxon>Vertebrata</taxon>
        <taxon>Euteleostomi</taxon>
        <taxon>Actinopterygii</taxon>
        <taxon>Neopterygii</taxon>
        <taxon>Teleostei</taxon>
        <taxon>Neoteleostei</taxon>
        <taxon>Acanthomorphata</taxon>
        <taxon>Syngnathiaria</taxon>
        <taxon>Syngnathiformes</taxon>
        <taxon>Syngnathoidei</taxon>
        <taxon>Syngnathidae</taxon>
        <taxon>Hippocampus</taxon>
    </lineage>
</organism>
<sequence>MQDGGDTQDSGLGHLEALVANKEREWKELHARRIHLLEDSLKKAKEECSSLRHQNQKLKEDFQYNLSILDEREKELERYDVITLRAVNAEQNSSMTGTIQKQTEEHERVKLEAQHRLREMEGELTRQKQEVTATCAKQLGHREHEFNLKLDEMHAALLSKDLKVSELLSKECEAQSQARMQATRALKASEELCEQFRAKLQHEVDLKNEATAVKEVRYGIIRLTLLPFLLHTVDVSVMYELMYIPCVSRNEDVTRALKEKDEQLEARCQAHKEQLKRTEKHVIKLKNDLEIQAAKALTTAQTDWERCMSQTSNEMVGKNTELITLQNRISKLQAELERSREEINRYKQDVNAGLKREAALEQARVQLELEWQERYDAVKAKHYLANEQLIQDLTLARDQGLTPKPDAQASEMNSLVEQNSFLRAVVSQMRKDMEDLGHLVPHQQNKLQAFPAKAVQASEATAAPPTTEPLAKHPDTSANTIPAYLSGLFHGNIIDDLKMSPKRSSILKYFYFVSDPQVLCLDQRAESTAMRSQAARGPHAEQGGSGHAVVQQFQDENLYRWQQQLTSALMAGAASGNVQGVKRNIALAHARLKQAASYIARLSKEKQQLIQMGNCLRARITSTGLEASIIECQSDIVYLTEAIEQKKDSATNEQHDRLSALEQLQYRLTTQVLSDRTVECAFFSESKTQPKYLLFDIVSFPQTSKMSDKTPLISQQQNSLEVKTQPSSGESLQSLKEIWEILDHGLSSSVYSEGNLIWTKPCSHFVRYQLNENVINTPHVCIKVKAS</sequence>
<reference evidence="3" key="2">
    <citation type="submission" date="2025-09" db="UniProtKB">
        <authorList>
            <consortium name="Ensembl"/>
        </authorList>
    </citation>
    <scope>IDENTIFICATION</scope>
</reference>
<feature type="coiled-coil region" evidence="1">
    <location>
        <begin position="27"/>
        <end position="61"/>
    </location>
</feature>
<dbReference type="GO" id="GO:0007099">
    <property type="term" value="P:centriole replication"/>
    <property type="evidence" value="ECO:0007669"/>
    <property type="project" value="TreeGrafter"/>
</dbReference>
<keyword evidence="1" id="KW-0175">Coiled coil</keyword>
<feature type="coiled-coil region" evidence="1">
    <location>
        <begin position="315"/>
        <end position="356"/>
    </location>
</feature>
<reference evidence="3" key="1">
    <citation type="submission" date="2025-08" db="UniProtKB">
        <authorList>
            <consortium name="Ensembl"/>
        </authorList>
    </citation>
    <scope>IDENTIFICATION</scope>
</reference>
<dbReference type="PANTHER" id="PTHR46725:SF1">
    <property type="entry name" value="COILED-COIL DOMAIN-CONTAINING PROTEIN 57"/>
    <property type="match status" value="1"/>
</dbReference>
<dbReference type="Proteomes" id="UP000264820">
    <property type="component" value="Unplaced"/>
</dbReference>
<dbReference type="GO" id="GO:0045931">
    <property type="term" value="P:positive regulation of mitotic cell cycle"/>
    <property type="evidence" value="ECO:0007669"/>
    <property type="project" value="TreeGrafter"/>
</dbReference>
<dbReference type="GO" id="GO:0060271">
    <property type="term" value="P:cilium assembly"/>
    <property type="evidence" value="ECO:0007669"/>
    <property type="project" value="TreeGrafter"/>
</dbReference>
<feature type="coiled-coil region" evidence="1">
    <location>
        <begin position="254"/>
        <end position="288"/>
    </location>
</feature>
<dbReference type="InterPro" id="IPR042481">
    <property type="entry name" value="CCDC57"/>
</dbReference>